<proteinExistence type="inferred from homology"/>
<name>A0A061F8S0_THECC</name>
<reference evidence="13 14" key="1">
    <citation type="journal article" date="2013" name="Genome Biol.">
        <title>The genome sequence of the most widely cultivated cacao type and its use to identify candidate genes regulating pod color.</title>
        <authorList>
            <person name="Motamayor J.C."/>
            <person name="Mockaitis K."/>
            <person name="Schmutz J."/>
            <person name="Haiminen N."/>
            <person name="Iii D.L."/>
            <person name="Cornejo O."/>
            <person name="Findley S.D."/>
            <person name="Zheng P."/>
            <person name="Utro F."/>
            <person name="Royaert S."/>
            <person name="Saski C."/>
            <person name="Jenkins J."/>
            <person name="Podicheti R."/>
            <person name="Zhao M."/>
            <person name="Scheffler B.E."/>
            <person name="Stack J.C."/>
            <person name="Feltus F.A."/>
            <person name="Mustiga G.M."/>
            <person name="Amores F."/>
            <person name="Phillips W."/>
            <person name="Marelli J.P."/>
            <person name="May G.D."/>
            <person name="Shapiro H."/>
            <person name="Ma J."/>
            <person name="Bustamante C.D."/>
            <person name="Schnell R.J."/>
            <person name="Main D."/>
            <person name="Gilbert D."/>
            <person name="Parida L."/>
            <person name="Kuhn D.N."/>
        </authorList>
    </citation>
    <scope>NUCLEOTIDE SEQUENCE [LARGE SCALE GENOMIC DNA]</scope>
    <source>
        <strain evidence="14">cv. Matina 1-6</strain>
    </source>
</reference>
<feature type="chain" id="PRO_5001598178" evidence="11">
    <location>
        <begin position="21"/>
        <end position="463"/>
    </location>
</feature>
<dbReference type="Gramene" id="EOY13273">
    <property type="protein sequence ID" value="EOY13273"/>
    <property type="gene ID" value="TCM_031792"/>
</dbReference>
<evidence type="ECO:0000256" key="8">
    <source>
        <dbReference type="ARBA" id="ARBA00023136"/>
    </source>
</evidence>
<dbReference type="InterPro" id="IPR046956">
    <property type="entry name" value="RLP23-like"/>
</dbReference>
<sequence length="463" mass="51434">MWLYQMLCFLFAFLFFQVNSSSISLLSSPPLPQLCPPEHSSALIQFKNSLSFPSCFACGDSYPKTEFWSQSRDCCSWEGVTCHSMTGHVIGLDLSCSRLKGSLPSNSSLFLLQDLRWPNLAHLEFTGSQIPPEFSKLRSLTYLNLSHIGIDCSVTEHISPLAELGSLDQSSLLLKLDNHHFNMLVHNLTNGTPSRQRKWTFKSSKPPLSANLLNGRVPGFHIQMGSRRVGELRYLDLSFNLLTNVEQFPGKTLQTLDLRPNSLQGPLPTPPQSINHLLISENELTGEIPSGFCNITSPLVLDLSKNNLSGIIPRCLGNYHSLSVLDLKMNNFDGKIPRMCTDEGSLLRSLNLNNNQLEGPMPRSLVDCSELEVLDLGNNNLNDSFPHWKHPYAIKESDISCGVKSFSKQSHGTGSAKILVSAPRLIFVVAAAFAFLWDAFCPSCGRIRKLFQQFPISSPLNPV</sequence>
<evidence type="ECO:0000256" key="5">
    <source>
        <dbReference type="ARBA" id="ARBA00022729"/>
    </source>
</evidence>
<dbReference type="Proteomes" id="UP000026915">
    <property type="component" value="Chromosome 7"/>
</dbReference>
<evidence type="ECO:0000313" key="13">
    <source>
        <dbReference type="EMBL" id="EOY13273.1"/>
    </source>
</evidence>
<feature type="domain" description="Leucine-rich repeat-containing N-terminal plant-type" evidence="12">
    <location>
        <begin position="41"/>
        <end position="82"/>
    </location>
</feature>
<keyword evidence="14" id="KW-1185">Reference proteome</keyword>
<evidence type="ECO:0000259" key="12">
    <source>
        <dbReference type="Pfam" id="PF08263"/>
    </source>
</evidence>
<dbReference type="HOGENOM" id="CLU_591100_0_0_1"/>
<keyword evidence="4" id="KW-0812">Transmembrane</keyword>
<evidence type="ECO:0000256" key="9">
    <source>
        <dbReference type="ARBA" id="ARBA00023170"/>
    </source>
</evidence>
<dbReference type="OMA" id="PSTHYFY"/>
<evidence type="ECO:0000256" key="11">
    <source>
        <dbReference type="SAM" id="SignalP"/>
    </source>
</evidence>
<dbReference type="PROSITE" id="PS51450">
    <property type="entry name" value="LRR"/>
    <property type="match status" value="1"/>
</dbReference>
<keyword evidence="5 11" id="KW-0732">Signal</keyword>
<dbReference type="InterPro" id="IPR032675">
    <property type="entry name" value="LRR_dom_sf"/>
</dbReference>
<keyword evidence="3" id="KW-0433">Leucine-rich repeat</keyword>
<keyword evidence="7" id="KW-1133">Transmembrane helix</keyword>
<dbReference type="FunFam" id="3.80.10.10:FF:000041">
    <property type="entry name" value="LRR receptor-like serine/threonine-protein kinase ERECTA"/>
    <property type="match status" value="1"/>
</dbReference>
<dbReference type="SUPFAM" id="SSF52058">
    <property type="entry name" value="L domain-like"/>
    <property type="match status" value="1"/>
</dbReference>
<feature type="signal peptide" evidence="11">
    <location>
        <begin position="1"/>
        <end position="20"/>
    </location>
</feature>
<evidence type="ECO:0000256" key="7">
    <source>
        <dbReference type="ARBA" id="ARBA00022989"/>
    </source>
</evidence>
<protein>
    <submittedName>
        <fullName evidence="13">Receptor like protein 43</fullName>
    </submittedName>
</protein>
<dbReference type="PANTHER" id="PTHR48061:SF46">
    <property type="entry name" value="LEUCINE-RICH REPEAT-CONTAINING N-TERMINAL PLANT-TYPE DOMAIN-CONTAINING PROTEIN"/>
    <property type="match status" value="1"/>
</dbReference>
<dbReference type="Pfam" id="PF00560">
    <property type="entry name" value="LRR_1"/>
    <property type="match status" value="4"/>
</dbReference>
<accession>A0A061F8S0</accession>
<dbReference type="InParanoid" id="A0A061F8S0"/>
<dbReference type="GO" id="GO:0016020">
    <property type="term" value="C:membrane"/>
    <property type="evidence" value="ECO:0007669"/>
    <property type="project" value="UniProtKB-SubCell"/>
</dbReference>
<dbReference type="PANTHER" id="PTHR48061">
    <property type="entry name" value="LEUCINE-RICH REPEAT RECEPTOR PROTEIN KINASE EMS1-LIKE-RELATED"/>
    <property type="match status" value="1"/>
</dbReference>
<keyword evidence="6" id="KW-0677">Repeat</keyword>
<keyword evidence="10" id="KW-0325">Glycoprotein</keyword>
<dbReference type="InterPro" id="IPR013210">
    <property type="entry name" value="LRR_N_plant-typ"/>
</dbReference>
<evidence type="ECO:0000256" key="6">
    <source>
        <dbReference type="ARBA" id="ARBA00022737"/>
    </source>
</evidence>
<evidence type="ECO:0000313" key="14">
    <source>
        <dbReference type="Proteomes" id="UP000026915"/>
    </source>
</evidence>
<dbReference type="Gene3D" id="3.80.10.10">
    <property type="entry name" value="Ribonuclease Inhibitor"/>
    <property type="match status" value="2"/>
</dbReference>
<dbReference type="EMBL" id="CM001885">
    <property type="protein sequence ID" value="EOY13273.1"/>
    <property type="molecule type" value="Genomic_DNA"/>
</dbReference>
<evidence type="ECO:0000256" key="10">
    <source>
        <dbReference type="ARBA" id="ARBA00023180"/>
    </source>
</evidence>
<evidence type="ECO:0000256" key="4">
    <source>
        <dbReference type="ARBA" id="ARBA00022692"/>
    </source>
</evidence>
<dbReference type="eggNOG" id="KOG0619">
    <property type="taxonomic scope" value="Eukaryota"/>
</dbReference>
<keyword evidence="9 13" id="KW-0675">Receptor</keyword>
<dbReference type="STRING" id="3641.A0A061F8S0"/>
<dbReference type="AlphaFoldDB" id="A0A061F8S0"/>
<keyword evidence="8" id="KW-0472">Membrane</keyword>
<evidence type="ECO:0000256" key="3">
    <source>
        <dbReference type="ARBA" id="ARBA00022614"/>
    </source>
</evidence>
<evidence type="ECO:0000256" key="2">
    <source>
        <dbReference type="ARBA" id="ARBA00009592"/>
    </source>
</evidence>
<dbReference type="Pfam" id="PF08263">
    <property type="entry name" value="LRRNT_2"/>
    <property type="match status" value="1"/>
</dbReference>
<gene>
    <name evidence="13" type="ORF">TCM_031792</name>
</gene>
<evidence type="ECO:0000256" key="1">
    <source>
        <dbReference type="ARBA" id="ARBA00004479"/>
    </source>
</evidence>
<dbReference type="InterPro" id="IPR001611">
    <property type="entry name" value="Leu-rich_rpt"/>
</dbReference>
<comment type="similarity">
    <text evidence="2">Belongs to the RLP family.</text>
</comment>
<comment type="subcellular location">
    <subcellularLocation>
        <location evidence="1">Membrane</location>
        <topology evidence="1">Single-pass type I membrane protein</topology>
    </subcellularLocation>
</comment>
<organism evidence="13 14">
    <name type="scientific">Theobroma cacao</name>
    <name type="common">Cacao</name>
    <name type="synonym">Cocoa</name>
    <dbReference type="NCBI Taxonomy" id="3641"/>
    <lineage>
        <taxon>Eukaryota</taxon>
        <taxon>Viridiplantae</taxon>
        <taxon>Streptophyta</taxon>
        <taxon>Embryophyta</taxon>
        <taxon>Tracheophyta</taxon>
        <taxon>Spermatophyta</taxon>
        <taxon>Magnoliopsida</taxon>
        <taxon>eudicotyledons</taxon>
        <taxon>Gunneridae</taxon>
        <taxon>Pentapetalae</taxon>
        <taxon>rosids</taxon>
        <taxon>malvids</taxon>
        <taxon>Malvales</taxon>
        <taxon>Malvaceae</taxon>
        <taxon>Byttnerioideae</taxon>
        <taxon>Theobroma</taxon>
    </lineage>
</organism>